<keyword evidence="7" id="KW-1185">Reference proteome</keyword>
<gene>
    <name evidence="6" type="ORF">BN13_500014</name>
</gene>
<evidence type="ECO:0000256" key="4">
    <source>
        <dbReference type="ARBA" id="ARBA00023163"/>
    </source>
</evidence>
<dbReference type="InterPro" id="IPR036390">
    <property type="entry name" value="WH_DNA-bd_sf"/>
</dbReference>
<dbReference type="SUPFAM" id="SSF53850">
    <property type="entry name" value="Periplasmic binding protein-like II"/>
    <property type="match status" value="1"/>
</dbReference>
<dbReference type="PANTHER" id="PTHR30346:SF29">
    <property type="entry name" value="LYSR SUBSTRATE-BINDING"/>
    <property type="match status" value="1"/>
</dbReference>
<evidence type="ECO:0000256" key="2">
    <source>
        <dbReference type="ARBA" id="ARBA00023015"/>
    </source>
</evidence>
<reference evidence="6 7" key="1">
    <citation type="journal article" date="2013" name="ISME J.">
        <title>A metabolic model for members of the genus Tetrasphaera involved in enhanced biological phosphorus removal.</title>
        <authorList>
            <person name="Kristiansen R."/>
            <person name="Nguyen H.T.T."/>
            <person name="Saunders A.M."/>
            <person name="Nielsen J.L."/>
            <person name="Wimmer R."/>
            <person name="Le V.Q."/>
            <person name="McIlroy S.J."/>
            <person name="Petrovski S."/>
            <person name="Seviour R.J."/>
            <person name="Calteau A."/>
            <person name="Nielsen K.L."/>
            <person name="Nielsen P.H."/>
        </authorList>
    </citation>
    <scope>NUCLEOTIDE SEQUENCE [LARGE SCALE GENOMIC DNA]</scope>
    <source>
        <strain evidence="6 7">Ben 74</strain>
    </source>
</reference>
<dbReference type="Gene3D" id="1.10.10.10">
    <property type="entry name" value="Winged helix-like DNA-binding domain superfamily/Winged helix DNA-binding domain"/>
    <property type="match status" value="1"/>
</dbReference>
<evidence type="ECO:0000256" key="3">
    <source>
        <dbReference type="ARBA" id="ARBA00023125"/>
    </source>
</evidence>
<keyword evidence="2" id="KW-0805">Transcription regulation</keyword>
<dbReference type="SUPFAM" id="SSF46785">
    <property type="entry name" value="Winged helix' DNA-binding domain"/>
    <property type="match status" value="1"/>
</dbReference>
<dbReference type="Proteomes" id="UP000035720">
    <property type="component" value="Unassembled WGS sequence"/>
</dbReference>
<proteinExistence type="inferred from homology"/>
<dbReference type="PANTHER" id="PTHR30346">
    <property type="entry name" value="TRANSCRIPTIONAL DUAL REGULATOR HCAR-RELATED"/>
    <property type="match status" value="1"/>
</dbReference>
<feature type="domain" description="HTH lysR-type" evidence="5">
    <location>
        <begin position="2"/>
        <end position="59"/>
    </location>
</feature>
<dbReference type="Gene3D" id="3.40.190.10">
    <property type="entry name" value="Periplasmic binding protein-like II"/>
    <property type="match status" value="2"/>
</dbReference>
<dbReference type="EMBL" id="CAJC01000162">
    <property type="protein sequence ID" value="CCI53886.1"/>
    <property type="molecule type" value="Genomic_DNA"/>
</dbReference>
<dbReference type="InterPro" id="IPR036388">
    <property type="entry name" value="WH-like_DNA-bd_sf"/>
</dbReference>
<sequence length="303" mass="32120">MIDLNRLRVFRAVVHSGTVHAAAANLGYSPSAVSQHITALQRETGLMLFEKSGRGISPTPAGIALVTGSEDVIEAAGRLEGLVDDLREGRTGSLSIGTFPSAGQYWVPEVARTLSAEFPSLLLNLDLIDVTDGPRSPYDIELRAEDPSLGPTHVEGHRRFELLEEPYVAVLPAAHPLASQSQVALTDLAGERLIAEGMADTTCSGILRRAYAASGASPRYVARSSDHHAALGLVAAGLGITLLPRLAMGRLDDGLVQRPVSGEAAPRRRIVGFVSEGAAPRRAVVRAVQLLHEVARRREATAA</sequence>
<accession>A0A077M995</accession>
<dbReference type="Pfam" id="PF03466">
    <property type="entry name" value="LysR_substrate"/>
    <property type="match status" value="1"/>
</dbReference>
<dbReference type="GO" id="GO:0003677">
    <property type="term" value="F:DNA binding"/>
    <property type="evidence" value="ECO:0007669"/>
    <property type="project" value="UniProtKB-KW"/>
</dbReference>
<comment type="similarity">
    <text evidence="1">Belongs to the LysR transcriptional regulatory family.</text>
</comment>
<evidence type="ECO:0000313" key="6">
    <source>
        <dbReference type="EMBL" id="CCI53886.1"/>
    </source>
</evidence>
<protein>
    <submittedName>
        <fullName evidence="6">Putative LysR-family transcriptional regulator</fullName>
    </submittedName>
</protein>
<dbReference type="PROSITE" id="PS50931">
    <property type="entry name" value="HTH_LYSR"/>
    <property type="match status" value="1"/>
</dbReference>
<organism evidence="6 7">
    <name type="scientific">Nostocoides jenkinsii Ben 74</name>
    <dbReference type="NCBI Taxonomy" id="1193518"/>
    <lineage>
        <taxon>Bacteria</taxon>
        <taxon>Bacillati</taxon>
        <taxon>Actinomycetota</taxon>
        <taxon>Actinomycetes</taxon>
        <taxon>Micrococcales</taxon>
        <taxon>Intrasporangiaceae</taxon>
        <taxon>Nostocoides</taxon>
    </lineage>
</organism>
<dbReference type="GO" id="GO:0032993">
    <property type="term" value="C:protein-DNA complex"/>
    <property type="evidence" value="ECO:0007669"/>
    <property type="project" value="TreeGrafter"/>
</dbReference>
<dbReference type="Pfam" id="PF00126">
    <property type="entry name" value="HTH_1"/>
    <property type="match status" value="1"/>
</dbReference>
<dbReference type="STRING" id="1193518.BN13_500014"/>
<dbReference type="AlphaFoldDB" id="A0A077M995"/>
<dbReference type="RefSeq" id="WP_048546253.1">
    <property type="nucleotide sequence ID" value="NZ_HF571038.1"/>
</dbReference>
<comment type="caution">
    <text evidence="6">The sequence shown here is derived from an EMBL/GenBank/DDBJ whole genome shotgun (WGS) entry which is preliminary data.</text>
</comment>
<dbReference type="GO" id="GO:0003700">
    <property type="term" value="F:DNA-binding transcription factor activity"/>
    <property type="evidence" value="ECO:0007669"/>
    <property type="project" value="InterPro"/>
</dbReference>
<evidence type="ECO:0000256" key="1">
    <source>
        <dbReference type="ARBA" id="ARBA00009437"/>
    </source>
</evidence>
<name>A0A077M995_9MICO</name>
<keyword evidence="3" id="KW-0238">DNA-binding</keyword>
<evidence type="ECO:0000313" key="7">
    <source>
        <dbReference type="Proteomes" id="UP000035720"/>
    </source>
</evidence>
<dbReference type="InterPro" id="IPR005119">
    <property type="entry name" value="LysR_subst-bd"/>
</dbReference>
<evidence type="ECO:0000259" key="5">
    <source>
        <dbReference type="PROSITE" id="PS50931"/>
    </source>
</evidence>
<keyword evidence="4" id="KW-0804">Transcription</keyword>
<dbReference type="InterPro" id="IPR000847">
    <property type="entry name" value="LysR_HTH_N"/>
</dbReference>
<dbReference type="OrthoDB" id="4131546at2"/>